<feature type="region of interest" description="Disordered" evidence="1">
    <location>
        <begin position="73"/>
        <end position="96"/>
    </location>
</feature>
<dbReference type="OrthoDB" id="3036849at2759"/>
<dbReference type="Proteomes" id="UP000290288">
    <property type="component" value="Unassembled WGS sequence"/>
</dbReference>
<gene>
    <name evidence="2" type="ORF">EST38_g5851</name>
</gene>
<dbReference type="AlphaFoldDB" id="A0A4Q2DLF4"/>
<dbReference type="PANTHER" id="PTHR35204:SF1">
    <property type="entry name" value="ENTEROTOXIN"/>
    <property type="match status" value="1"/>
</dbReference>
<name>A0A4Q2DLF4_9AGAR</name>
<accession>A0A4Q2DLF4</accession>
<keyword evidence="3" id="KW-1185">Reference proteome</keyword>
<sequence>MDSQDLILDAEVDDERVWDEAQRLEKLCKWGRKHNFDGFARLQSSIEVMLCDFAAGLEVVSFLNLASEFSVPPTSNATGGPNVQPALHLDSDDPDQPTLQKVYRTIEVGLWHSGPFGTSTPSGPPESRSG</sequence>
<comment type="caution">
    <text evidence="2">The sequence shown here is derived from an EMBL/GenBank/DDBJ whole genome shotgun (WGS) entry which is preliminary data.</text>
</comment>
<evidence type="ECO:0000256" key="1">
    <source>
        <dbReference type="SAM" id="MobiDB-lite"/>
    </source>
</evidence>
<organism evidence="2 3">
    <name type="scientific">Candolleomyces aberdarensis</name>
    <dbReference type="NCBI Taxonomy" id="2316362"/>
    <lineage>
        <taxon>Eukaryota</taxon>
        <taxon>Fungi</taxon>
        <taxon>Dikarya</taxon>
        <taxon>Basidiomycota</taxon>
        <taxon>Agaricomycotina</taxon>
        <taxon>Agaricomycetes</taxon>
        <taxon>Agaricomycetidae</taxon>
        <taxon>Agaricales</taxon>
        <taxon>Agaricineae</taxon>
        <taxon>Psathyrellaceae</taxon>
        <taxon>Candolleomyces</taxon>
    </lineage>
</organism>
<proteinExistence type="predicted"/>
<dbReference type="EMBL" id="SDEE01000172">
    <property type="protein sequence ID" value="RXW19982.1"/>
    <property type="molecule type" value="Genomic_DNA"/>
</dbReference>
<protein>
    <submittedName>
        <fullName evidence="2">Uncharacterized protein</fullName>
    </submittedName>
</protein>
<dbReference type="STRING" id="2316362.A0A4Q2DLF4"/>
<dbReference type="InterPro" id="IPR038921">
    <property type="entry name" value="YOR389W-like"/>
</dbReference>
<evidence type="ECO:0000313" key="2">
    <source>
        <dbReference type="EMBL" id="RXW19982.1"/>
    </source>
</evidence>
<dbReference type="PANTHER" id="PTHR35204">
    <property type="entry name" value="YALI0A21131P"/>
    <property type="match status" value="1"/>
</dbReference>
<reference evidence="2 3" key="1">
    <citation type="submission" date="2019-01" db="EMBL/GenBank/DDBJ databases">
        <title>Draft genome sequence of Psathyrella aberdarensis IHI B618.</title>
        <authorList>
            <person name="Buettner E."/>
            <person name="Kellner H."/>
        </authorList>
    </citation>
    <scope>NUCLEOTIDE SEQUENCE [LARGE SCALE GENOMIC DNA]</scope>
    <source>
        <strain evidence="2 3">IHI B618</strain>
    </source>
</reference>
<evidence type="ECO:0000313" key="3">
    <source>
        <dbReference type="Proteomes" id="UP000290288"/>
    </source>
</evidence>